<protein>
    <submittedName>
        <fullName evidence="8">Uncharacterized protein</fullName>
    </submittedName>
</protein>
<evidence type="ECO:0000313" key="9">
    <source>
        <dbReference type="Proteomes" id="UP001501920"/>
    </source>
</evidence>
<dbReference type="Pfam" id="PF25600">
    <property type="entry name" value="TRIM_CC"/>
    <property type="match status" value="1"/>
</dbReference>
<feature type="domain" description="RING-type" evidence="6">
    <location>
        <begin position="24"/>
        <end position="64"/>
    </location>
</feature>
<dbReference type="InterPro" id="IPR006574">
    <property type="entry name" value="PRY"/>
</dbReference>
<dbReference type="SUPFAM" id="SSF57850">
    <property type="entry name" value="RING/U-box"/>
    <property type="match status" value="1"/>
</dbReference>
<dbReference type="InterPro" id="IPR043136">
    <property type="entry name" value="B30.2/SPRY_sf"/>
</dbReference>
<dbReference type="Pfam" id="PF13445">
    <property type="entry name" value="zf-RING_UBOX"/>
    <property type="match status" value="1"/>
</dbReference>
<dbReference type="InterPro" id="IPR013320">
    <property type="entry name" value="ConA-like_dom_sf"/>
</dbReference>
<dbReference type="InterPro" id="IPR058030">
    <property type="entry name" value="TRIM8/14/16/25/29/45/65_CC"/>
</dbReference>
<proteinExistence type="predicted"/>
<dbReference type="AlphaFoldDB" id="A0A3B4DRG8"/>
<dbReference type="Pfam" id="PF13765">
    <property type="entry name" value="PRY"/>
    <property type="match status" value="1"/>
</dbReference>
<accession>A0A3B4DRG8</accession>
<dbReference type="SMART" id="SM00449">
    <property type="entry name" value="SPRY"/>
    <property type="match status" value="1"/>
</dbReference>
<dbReference type="PROSITE" id="PS50188">
    <property type="entry name" value="B302_SPRY"/>
    <property type="match status" value="1"/>
</dbReference>
<dbReference type="InterPro" id="IPR001841">
    <property type="entry name" value="Znf_RING"/>
</dbReference>
<dbReference type="Gene3D" id="2.60.120.920">
    <property type="match status" value="1"/>
</dbReference>
<dbReference type="Gene3D" id="3.30.40.10">
    <property type="entry name" value="Zinc/RING finger domain, C3HC4 (zinc finger)"/>
    <property type="match status" value="1"/>
</dbReference>
<keyword evidence="3" id="KW-0862">Zinc</keyword>
<keyword evidence="5" id="KW-0175">Coiled coil</keyword>
<dbReference type="InterPro" id="IPR050143">
    <property type="entry name" value="TRIM/RBCC"/>
</dbReference>
<dbReference type="SMART" id="SM00589">
    <property type="entry name" value="PRY"/>
    <property type="match status" value="1"/>
</dbReference>
<dbReference type="PANTHER" id="PTHR24103">
    <property type="entry name" value="E3 UBIQUITIN-PROTEIN LIGASE TRIM"/>
    <property type="match status" value="1"/>
</dbReference>
<dbReference type="Pfam" id="PF00622">
    <property type="entry name" value="SPRY"/>
    <property type="match status" value="1"/>
</dbReference>
<keyword evidence="2 4" id="KW-0863">Zinc-finger</keyword>
<dbReference type="InterPro" id="IPR003877">
    <property type="entry name" value="SPRY_dom"/>
</dbReference>
<keyword evidence="9" id="KW-1185">Reference proteome</keyword>
<evidence type="ECO:0000256" key="4">
    <source>
        <dbReference type="PROSITE-ProRule" id="PRU00175"/>
    </source>
</evidence>
<dbReference type="InterPro" id="IPR003879">
    <property type="entry name" value="Butyrophylin_SPRY"/>
</dbReference>
<evidence type="ECO:0000313" key="8">
    <source>
        <dbReference type="Ensembl" id="ENSPNAP00000026068.2"/>
    </source>
</evidence>
<dbReference type="SUPFAM" id="SSF49899">
    <property type="entry name" value="Concanavalin A-like lectins/glucanases"/>
    <property type="match status" value="1"/>
</dbReference>
<dbReference type="Ensembl" id="ENSPNAT00000006036.2">
    <property type="protein sequence ID" value="ENSPNAP00000026068.2"/>
    <property type="gene ID" value="ENSPNAG00000023482.2"/>
</dbReference>
<feature type="domain" description="B30.2/SPRY" evidence="7">
    <location>
        <begin position="201"/>
        <end position="395"/>
    </location>
</feature>
<evidence type="ECO:0000256" key="3">
    <source>
        <dbReference type="ARBA" id="ARBA00022833"/>
    </source>
</evidence>
<evidence type="ECO:0000256" key="1">
    <source>
        <dbReference type="ARBA" id="ARBA00022723"/>
    </source>
</evidence>
<organism evidence="8 9">
    <name type="scientific">Pygocentrus nattereri</name>
    <name type="common">Red-bellied piranha</name>
    <dbReference type="NCBI Taxonomy" id="42514"/>
    <lineage>
        <taxon>Eukaryota</taxon>
        <taxon>Metazoa</taxon>
        <taxon>Chordata</taxon>
        <taxon>Craniata</taxon>
        <taxon>Vertebrata</taxon>
        <taxon>Euteleostomi</taxon>
        <taxon>Actinopterygii</taxon>
        <taxon>Neopterygii</taxon>
        <taxon>Teleostei</taxon>
        <taxon>Ostariophysi</taxon>
        <taxon>Characiformes</taxon>
        <taxon>Characoidei</taxon>
        <taxon>Pygocentrus</taxon>
    </lineage>
</organism>
<evidence type="ECO:0000256" key="5">
    <source>
        <dbReference type="SAM" id="Coils"/>
    </source>
</evidence>
<dbReference type="InterPro" id="IPR027370">
    <property type="entry name" value="Znf-RING_euk"/>
</dbReference>
<evidence type="ECO:0000259" key="7">
    <source>
        <dbReference type="PROSITE" id="PS50188"/>
    </source>
</evidence>
<dbReference type="GeneTree" id="ENSGT01040000240385"/>
<evidence type="ECO:0000259" key="6">
    <source>
        <dbReference type="PROSITE" id="PS50089"/>
    </source>
</evidence>
<dbReference type="PROSITE" id="PS50089">
    <property type="entry name" value="ZF_RING_2"/>
    <property type="match status" value="1"/>
</dbReference>
<dbReference type="InterPro" id="IPR017907">
    <property type="entry name" value="Znf_RING_CS"/>
</dbReference>
<dbReference type="Proteomes" id="UP001501920">
    <property type="component" value="Chromosome 2"/>
</dbReference>
<dbReference type="CDD" id="cd13733">
    <property type="entry name" value="SPRY_PRY_C-I_1"/>
    <property type="match status" value="1"/>
</dbReference>
<dbReference type="GO" id="GO:0008270">
    <property type="term" value="F:zinc ion binding"/>
    <property type="evidence" value="ECO:0007669"/>
    <property type="project" value="UniProtKB-KW"/>
</dbReference>
<name>A0A3B4DRG8_PYGNA</name>
<dbReference type="SMART" id="SM00184">
    <property type="entry name" value="RING"/>
    <property type="match status" value="1"/>
</dbReference>
<reference evidence="8" key="2">
    <citation type="submission" date="2025-08" db="UniProtKB">
        <authorList>
            <consortium name="Ensembl"/>
        </authorList>
    </citation>
    <scope>IDENTIFICATION</scope>
</reference>
<dbReference type="PROSITE" id="PS00518">
    <property type="entry name" value="ZF_RING_1"/>
    <property type="match status" value="1"/>
</dbReference>
<dbReference type="InterPro" id="IPR001870">
    <property type="entry name" value="B30.2/SPRY"/>
</dbReference>
<reference evidence="8" key="3">
    <citation type="submission" date="2025-09" db="UniProtKB">
        <authorList>
            <consortium name="Ensembl"/>
        </authorList>
    </citation>
    <scope>IDENTIFICATION</scope>
</reference>
<evidence type="ECO:0000256" key="2">
    <source>
        <dbReference type="ARBA" id="ARBA00022771"/>
    </source>
</evidence>
<feature type="coiled-coil region" evidence="5">
    <location>
        <begin position="107"/>
        <end position="153"/>
    </location>
</feature>
<dbReference type="PRINTS" id="PR01407">
    <property type="entry name" value="BUTYPHLNCDUF"/>
</dbReference>
<reference evidence="8 9" key="1">
    <citation type="submission" date="2020-10" db="EMBL/GenBank/DDBJ databases">
        <title>Pygocentrus nattereri (red-bellied piranha) genome, fPygNat1, primary haplotype.</title>
        <authorList>
            <person name="Myers G."/>
            <person name="Meyer A."/>
            <person name="Karagic N."/>
            <person name="Pippel M."/>
            <person name="Winkler S."/>
            <person name="Tracey A."/>
            <person name="Wood J."/>
            <person name="Formenti G."/>
            <person name="Howe K."/>
            <person name="Fedrigo O."/>
            <person name="Jarvis E.D."/>
        </authorList>
    </citation>
    <scope>NUCLEOTIDE SEQUENCE [LARGE SCALE GENOMIC DNA]</scope>
</reference>
<keyword evidence="1" id="KW-0479">Metal-binding</keyword>
<sequence length="397" mass="45136">MIYLSLWSVMASSSSLLSEDQLQCSICLDVFTDPVSTPCGHNFCRVCLKECWDSSSAYHCRVCKTEFPTRPELSVNTFISGLAAQFKNTEKEKADSVEVFRALLRCIERSQAELLEVMEEKQKAAERQAVEFIKELEQEITELKRRDTELEQLSHTEDHLHLLQVYPSLCSPPPTKNWTEVRINSHLRVEPLRRALSQLQESALLHSVKWVKLCVSLSVDVTLDPDSAHPKLILSDDGKQVALVKKQKNLPENPERFDRCACVLGKEGFSSGRFYYEVQVSGKTAWDLGVTRESSNRKGQIILSPKNGYWTVWLRNETEYKALDSPRVPLSLKEAPQKVGVFVDYEEGLVSFCDVESRSHIYSFTGQSFTEKLYPYFSPSDNKGKNSASLIITPVEH</sequence>
<gene>
    <name evidence="8" type="primary">TRIM16</name>
</gene>
<dbReference type="InterPro" id="IPR013083">
    <property type="entry name" value="Znf_RING/FYVE/PHD"/>
</dbReference>
<dbReference type="FunFam" id="2.60.120.920:FF:000004">
    <property type="entry name" value="Butyrophilin subfamily 1 member A1"/>
    <property type="match status" value="1"/>
</dbReference>